<evidence type="ECO:0000259" key="7">
    <source>
        <dbReference type="PROSITE" id="PS51845"/>
    </source>
</evidence>
<dbReference type="CDD" id="cd00077">
    <property type="entry name" value="HDc"/>
    <property type="match status" value="1"/>
</dbReference>
<evidence type="ECO:0000256" key="2">
    <source>
        <dbReference type="ARBA" id="ARBA00022535"/>
    </source>
</evidence>
<keyword evidence="2" id="KW-0140">cGMP</keyword>
<dbReference type="GO" id="GO:0046872">
    <property type="term" value="F:metal ion binding"/>
    <property type="evidence" value="ECO:0007669"/>
    <property type="project" value="UniProtKB-KW"/>
</dbReference>
<evidence type="ECO:0000256" key="4">
    <source>
        <dbReference type="ARBA" id="ARBA00022801"/>
    </source>
</evidence>
<dbReference type="Pfam" id="PF08499">
    <property type="entry name" value="PDEase_I_N"/>
    <property type="match status" value="1"/>
</dbReference>
<evidence type="ECO:0000313" key="8">
    <source>
        <dbReference type="EMBL" id="CAD7642129.1"/>
    </source>
</evidence>
<dbReference type="InterPro" id="IPR023174">
    <property type="entry name" value="PDEase_CS"/>
</dbReference>
<gene>
    <name evidence="8" type="ORF">ONB1V03_LOCUS3431</name>
</gene>
<dbReference type="PROSITE" id="PS00126">
    <property type="entry name" value="PDEASE_I_1"/>
    <property type="match status" value="1"/>
</dbReference>
<dbReference type="Proteomes" id="UP000728032">
    <property type="component" value="Unassembled WGS sequence"/>
</dbReference>
<evidence type="ECO:0000313" key="9">
    <source>
        <dbReference type="Proteomes" id="UP000728032"/>
    </source>
</evidence>
<name>A0A7R9LIC0_9ACAR</name>
<dbReference type="SUPFAM" id="SSF109604">
    <property type="entry name" value="HD-domain/PDEase-like"/>
    <property type="match status" value="1"/>
</dbReference>
<sequence>RLLDEDDELSEVQPDAVPNEVREWLASTFTRSNNSQKRRPEDKPKFRSVAHAIRAGIMVDRIYRRLAGATALHIPPDAALLLKGVDEWCFDVFALNDTCKGQVLRCLSADLLNRYGLIHKFKIPSSNLENFLLQMEQGYTKYSNPYHNNLHAADVTQTVHYTLWATGLAQWLSDLEIFATLIAAIIHDYQHTGTTNNFHVMSGSDITLVYNDRSVLENYHISAAFKVMRESDSNILINLSKEEYRYCLHCH</sequence>
<dbReference type="AlphaFoldDB" id="A0A7R9LIC0"/>
<dbReference type="Gene3D" id="1.10.1300.10">
    <property type="entry name" value="3'5'-cyclic nucleotide phosphodiesterase, catalytic domain"/>
    <property type="match status" value="1"/>
</dbReference>
<keyword evidence="3 6" id="KW-0479">Metal-binding</keyword>
<feature type="binding site" evidence="6">
    <location>
        <position position="188"/>
    </location>
    <ligand>
        <name>Zn(2+)</name>
        <dbReference type="ChEBI" id="CHEBI:29105"/>
        <label>1</label>
    </ligand>
</feature>
<evidence type="ECO:0000256" key="6">
    <source>
        <dbReference type="PIRSR" id="PIRSR623088-3"/>
    </source>
</evidence>
<dbReference type="InterPro" id="IPR002073">
    <property type="entry name" value="PDEase_catalytic_dom"/>
</dbReference>
<proteinExistence type="predicted"/>
<evidence type="ECO:0000256" key="3">
    <source>
        <dbReference type="ARBA" id="ARBA00022723"/>
    </source>
</evidence>
<dbReference type="OrthoDB" id="189220at2759"/>
<dbReference type="InterPro" id="IPR036971">
    <property type="entry name" value="PDEase_catalytic_dom_sf"/>
</dbReference>
<keyword evidence="9" id="KW-1185">Reference proteome</keyword>
<dbReference type="InterPro" id="IPR013706">
    <property type="entry name" value="PDE1_N"/>
</dbReference>
<dbReference type="InterPro" id="IPR023088">
    <property type="entry name" value="PDEase"/>
</dbReference>
<reference evidence="8" key="1">
    <citation type="submission" date="2020-11" db="EMBL/GenBank/DDBJ databases">
        <authorList>
            <person name="Tran Van P."/>
        </authorList>
    </citation>
    <scope>NUCLEOTIDE SEQUENCE</scope>
</reference>
<dbReference type="EMBL" id="CAJPVJ010001005">
    <property type="protein sequence ID" value="CAG2163871.1"/>
    <property type="molecule type" value="Genomic_DNA"/>
</dbReference>
<dbReference type="PANTHER" id="PTHR11347">
    <property type="entry name" value="CYCLIC NUCLEOTIDE PHOSPHODIESTERASE"/>
    <property type="match status" value="1"/>
</dbReference>
<dbReference type="FunFam" id="1.10.1300.10:FF:000032">
    <property type="entry name" value="Phosphodiesterase"/>
    <property type="match status" value="1"/>
</dbReference>
<organism evidence="8">
    <name type="scientific">Oppiella nova</name>
    <dbReference type="NCBI Taxonomy" id="334625"/>
    <lineage>
        <taxon>Eukaryota</taxon>
        <taxon>Metazoa</taxon>
        <taxon>Ecdysozoa</taxon>
        <taxon>Arthropoda</taxon>
        <taxon>Chelicerata</taxon>
        <taxon>Arachnida</taxon>
        <taxon>Acari</taxon>
        <taxon>Acariformes</taxon>
        <taxon>Sarcoptiformes</taxon>
        <taxon>Oribatida</taxon>
        <taxon>Brachypylina</taxon>
        <taxon>Oppioidea</taxon>
        <taxon>Oppiidae</taxon>
        <taxon>Oppiella</taxon>
    </lineage>
</organism>
<dbReference type="GO" id="GO:0007165">
    <property type="term" value="P:signal transduction"/>
    <property type="evidence" value="ECO:0007669"/>
    <property type="project" value="InterPro"/>
</dbReference>
<dbReference type="PROSITE" id="PS51845">
    <property type="entry name" value="PDEASE_I_2"/>
    <property type="match status" value="1"/>
</dbReference>
<protein>
    <recommendedName>
        <fullName evidence="1">3',5'-cyclic-nucleotide phosphodiesterase</fullName>
        <ecNumber evidence="1">3.1.4.17</ecNumber>
    </recommendedName>
</protein>
<dbReference type="InterPro" id="IPR003607">
    <property type="entry name" value="HD/PDEase_dom"/>
</dbReference>
<evidence type="ECO:0000256" key="1">
    <source>
        <dbReference type="ARBA" id="ARBA00012361"/>
    </source>
</evidence>
<evidence type="ECO:0000256" key="5">
    <source>
        <dbReference type="PIRSR" id="PIRSR623088-1"/>
    </source>
</evidence>
<feature type="binding site" evidence="6">
    <location>
        <position position="187"/>
    </location>
    <ligand>
        <name>Zn(2+)</name>
        <dbReference type="ChEBI" id="CHEBI:29105"/>
        <label>1</label>
    </ligand>
</feature>
<dbReference type="PRINTS" id="PR00387">
    <property type="entry name" value="PDIESTERASE1"/>
</dbReference>
<feature type="domain" description="PDEase" evidence="7">
    <location>
        <begin position="70"/>
        <end position="251"/>
    </location>
</feature>
<feature type="non-terminal residue" evidence="8">
    <location>
        <position position="251"/>
    </location>
</feature>
<dbReference type="EC" id="3.1.4.17" evidence="1"/>
<feature type="binding site" evidence="6">
    <location>
        <position position="188"/>
    </location>
    <ligand>
        <name>Zn(2+)</name>
        <dbReference type="ChEBI" id="CHEBI:29105"/>
        <label>2</label>
    </ligand>
</feature>
<dbReference type="EMBL" id="OC915830">
    <property type="protein sequence ID" value="CAD7642129.1"/>
    <property type="molecule type" value="Genomic_DNA"/>
</dbReference>
<accession>A0A7R9LIC0</accession>
<keyword evidence="4" id="KW-0378">Hydrolase</keyword>
<dbReference type="Pfam" id="PF00233">
    <property type="entry name" value="PDEase_I"/>
    <property type="match status" value="1"/>
</dbReference>
<feature type="active site" description="Proton donor" evidence="5">
    <location>
        <position position="147"/>
    </location>
</feature>
<feature type="binding site" evidence="6">
    <location>
        <position position="151"/>
    </location>
    <ligand>
        <name>Zn(2+)</name>
        <dbReference type="ChEBI" id="CHEBI:29105"/>
        <label>1</label>
    </ligand>
</feature>
<dbReference type="GO" id="GO:0004114">
    <property type="term" value="F:3',5'-cyclic-nucleotide phosphodiesterase activity"/>
    <property type="evidence" value="ECO:0007669"/>
    <property type="project" value="UniProtKB-EC"/>
</dbReference>